<protein>
    <submittedName>
        <fullName evidence="4">Uncharacterized protein</fullName>
    </submittedName>
</protein>
<evidence type="ECO:0000313" key="5">
    <source>
        <dbReference type="Proteomes" id="UP001346149"/>
    </source>
</evidence>
<dbReference type="Proteomes" id="UP001346149">
    <property type="component" value="Unassembled WGS sequence"/>
</dbReference>
<dbReference type="SMART" id="SM00733">
    <property type="entry name" value="Mterf"/>
    <property type="match status" value="6"/>
</dbReference>
<name>A0AAN7RCG5_TRANT</name>
<keyword evidence="2" id="KW-0805">Transcription regulation</keyword>
<sequence>MPSTLPSLSIHCSSSSTNLPLSLQTDVVKPQHLFLREKIVCLETIGIDSGKALSRNPSLRVSSLQSLNSVISFLRSKGIHHKDMPRIFGMCPKILTSDIEAEIDPVFRFLSHELRVPECRFRRVINKCPRLLSSGVETQLRPALDYLKSIGFWNLKSLAYQDPILLVSSVERTLIPKLRYLESIGFQGRQAAGMVLRCPGLFTFSIENNFKPKFSYFEKEIKGSDLEELRGFPQYFAFSLEKRIKPRHREVVRNGVEMRLPAMLKSTDDEFQNLIRGGRGG</sequence>
<proteinExistence type="inferred from homology"/>
<dbReference type="GO" id="GO:0003676">
    <property type="term" value="F:nucleic acid binding"/>
    <property type="evidence" value="ECO:0007669"/>
    <property type="project" value="InterPro"/>
</dbReference>
<gene>
    <name evidence="4" type="ORF">SAY86_011977</name>
</gene>
<dbReference type="InterPro" id="IPR038538">
    <property type="entry name" value="MTERF_sf"/>
</dbReference>
<evidence type="ECO:0000256" key="1">
    <source>
        <dbReference type="ARBA" id="ARBA00007692"/>
    </source>
</evidence>
<reference evidence="4 5" key="1">
    <citation type="journal article" date="2023" name="Hortic Res">
        <title>Pangenome of water caltrop reveals structural variations and asymmetric subgenome divergence after allopolyploidization.</title>
        <authorList>
            <person name="Zhang X."/>
            <person name="Chen Y."/>
            <person name="Wang L."/>
            <person name="Yuan Y."/>
            <person name="Fang M."/>
            <person name="Shi L."/>
            <person name="Lu R."/>
            <person name="Comes H.P."/>
            <person name="Ma Y."/>
            <person name="Chen Y."/>
            <person name="Huang G."/>
            <person name="Zhou Y."/>
            <person name="Zheng Z."/>
            <person name="Qiu Y."/>
        </authorList>
    </citation>
    <scope>NUCLEOTIDE SEQUENCE [LARGE SCALE GENOMIC DNA]</scope>
    <source>
        <strain evidence="4">F231</strain>
    </source>
</reference>
<dbReference type="PANTHER" id="PTHR13068">
    <property type="entry name" value="CGI-12 PROTEIN-RELATED"/>
    <property type="match status" value="1"/>
</dbReference>
<keyword evidence="3" id="KW-0809">Transit peptide</keyword>
<keyword evidence="2" id="KW-0804">Transcription</keyword>
<keyword evidence="2" id="KW-0806">Transcription termination</keyword>
<dbReference type="Pfam" id="PF02536">
    <property type="entry name" value="mTERF"/>
    <property type="match status" value="2"/>
</dbReference>
<comment type="similarity">
    <text evidence="1">Belongs to the mTERF family.</text>
</comment>
<evidence type="ECO:0000313" key="4">
    <source>
        <dbReference type="EMBL" id="KAK4793983.1"/>
    </source>
</evidence>
<dbReference type="InterPro" id="IPR003690">
    <property type="entry name" value="MTERF"/>
</dbReference>
<comment type="caution">
    <text evidence="4">The sequence shown here is derived from an EMBL/GenBank/DDBJ whole genome shotgun (WGS) entry which is preliminary data.</text>
</comment>
<accession>A0AAN7RCG5</accession>
<dbReference type="GO" id="GO:0006353">
    <property type="term" value="P:DNA-templated transcription termination"/>
    <property type="evidence" value="ECO:0007669"/>
    <property type="project" value="UniProtKB-KW"/>
</dbReference>
<dbReference type="Gene3D" id="1.25.70.10">
    <property type="entry name" value="Transcription termination factor 3, mitochondrial"/>
    <property type="match status" value="1"/>
</dbReference>
<dbReference type="AlphaFoldDB" id="A0AAN7RCG5"/>
<dbReference type="PANTHER" id="PTHR13068:SF78">
    <property type="entry name" value="MITOCHONDRIAL TRANSCRIPTION TERMINATION FACTOR FAMILY PROTEIN"/>
    <property type="match status" value="1"/>
</dbReference>
<keyword evidence="5" id="KW-1185">Reference proteome</keyword>
<evidence type="ECO:0000256" key="2">
    <source>
        <dbReference type="ARBA" id="ARBA00022472"/>
    </source>
</evidence>
<organism evidence="4 5">
    <name type="scientific">Trapa natans</name>
    <name type="common">Water chestnut</name>
    <dbReference type="NCBI Taxonomy" id="22666"/>
    <lineage>
        <taxon>Eukaryota</taxon>
        <taxon>Viridiplantae</taxon>
        <taxon>Streptophyta</taxon>
        <taxon>Embryophyta</taxon>
        <taxon>Tracheophyta</taxon>
        <taxon>Spermatophyta</taxon>
        <taxon>Magnoliopsida</taxon>
        <taxon>eudicotyledons</taxon>
        <taxon>Gunneridae</taxon>
        <taxon>Pentapetalae</taxon>
        <taxon>rosids</taxon>
        <taxon>malvids</taxon>
        <taxon>Myrtales</taxon>
        <taxon>Lythraceae</taxon>
        <taxon>Trapa</taxon>
    </lineage>
</organism>
<dbReference type="EMBL" id="JAXQNO010000007">
    <property type="protein sequence ID" value="KAK4793983.1"/>
    <property type="molecule type" value="Genomic_DNA"/>
</dbReference>
<evidence type="ECO:0000256" key="3">
    <source>
        <dbReference type="ARBA" id="ARBA00022946"/>
    </source>
</evidence>